<evidence type="ECO:0000313" key="4">
    <source>
        <dbReference type="Proteomes" id="UP001139354"/>
    </source>
</evidence>
<evidence type="ECO:0000256" key="2">
    <source>
        <dbReference type="SAM" id="Phobius"/>
    </source>
</evidence>
<reference evidence="3" key="1">
    <citation type="submission" date="2021-04" db="EMBL/GenBank/DDBJ databases">
        <title>Microbacterium tenobrionis sp. nov. and Microbacterium allomyrinae sp. nov., isolated from larvae of Tenobrio molitor and Allomyrina dichotoma, respectively.</title>
        <authorList>
            <person name="Lee S.D."/>
        </authorList>
    </citation>
    <scope>NUCLEOTIDE SEQUENCE</scope>
    <source>
        <strain evidence="3">BWT-G7</strain>
    </source>
</reference>
<accession>A0A9X1LVT6</accession>
<gene>
    <name evidence="3" type="ORF">KEC57_12610</name>
</gene>
<protein>
    <recommendedName>
        <fullName evidence="5">Polysaccharide chain length determinant N-terminal domain-containing protein</fullName>
    </recommendedName>
</protein>
<feature type="compositionally biased region" description="Low complexity" evidence="1">
    <location>
        <begin position="248"/>
        <end position="260"/>
    </location>
</feature>
<evidence type="ECO:0008006" key="5">
    <source>
        <dbReference type="Google" id="ProtNLM"/>
    </source>
</evidence>
<dbReference type="Proteomes" id="UP001139354">
    <property type="component" value="Unassembled WGS sequence"/>
</dbReference>
<dbReference type="AlphaFoldDB" id="A0A9X1LVT6"/>
<keyword evidence="2" id="KW-1133">Transmembrane helix</keyword>
<keyword evidence="4" id="KW-1185">Reference proteome</keyword>
<sequence>MNVIDTLRGFVRRWYIVIPVLLAAVAAGFAAAALVPPTHALSATQVMLPAETDIPEDANPFLYVGGLAPAADVVIRAAMAEDVVRRFTEGLDGVEVSMARDSSTGAPVIVTTVAARNDADAAAVLDAYIDNTARLLNDIQADAGVAPDGRITIRTLTVDDMSRIEVKDRFTAVGVATAAVLIAGLLGAALTDGILMSRSRRPGRTGANADADADADADPADAEDGDGEERRDDDLPAEDGRDDSWTGDPLVDEPAVAAADADPRDADAPDADARHSGAPADAGSPTDEHPPPDILDDEPVPARATATSLPDAESLVDEPAAAARGRASRPRRPSRAVPSRRG</sequence>
<organism evidence="3 4">
    <name type="scientific">Microbacterium allomyrinae</name>
    <dbReference type="NCBI Taxonomy" id="2830666"/>
    <lineage>
        <taxon>Bacteria</taxon>
        <taxon>Bacillati</taxon>
        <taxon>Actinomycetota</taxon>
        <taxon>Actinomycetes</taxon>
        <taxon>Micrococcales</taxon>
        <taxon>Microbacteriaceae</taxon>
        <taxon>Microbacterium</taxon>
    </lineage>
</organism>
<dbReference type="RefSeq" id="WP_229384990.1">
    <property type="nucleotide sequence ID" value="NZ_JAGTTN010000004.1"/>
</dbReference>
<feature type="transmembrane region" description="Helical" evidence="2">
    <location>
        <begin position="14"/>
        <end position="35"/>
    </location>
</feature>
<feature type="region of interest" description="Disordered" evidence="1">
    <location>
        <begin position="198"/>
        <end position="342"/>
    </location>
</feature>
<feature type="compositionally biased region" description="Acidic residues" evidence="1">
    <location>
        <begin position="211"/>
        <end position="227"/>
    </location>
</feature>
<name>A0A9X1LVT6_9MICO</name>
<keyword evidence="2" id="KW-0472">Membrane</keyword>
<feature type="transmembrane region" description="Helical" evidence="2">
    <location>
        <begin position="170"/>
        <end position="190"/>
    </location>
</feature>
<feature type="compositionally biased region" description="Basic and acidic residues" evidence="1">
    <location>
        <begin position="228"/>
        <end position="244"/>
    </location>
</feature>
<evidence type="ECO:0000256" key="1">
    <source>
        <dbReference type="SAM" id="MobiDB-lite"/>
    </source>
</evidence>
<feature type="compositionally biased region" description="Basic residues" evidence="1">
    <location>
        <begin position="326"/>
        <end position="342"/>
    </location>
</feature>
<feature type="compositionally biased region" description="Basic and acidic residues" evidence="1">
    <location>
        <begin position="261"/>
        <end position="275"/>
    </location>
</feature>
<comment type="caution">
    <text evidence="3">The sequence shown here is derived from an EMBL/GenBank/DDBJ whole genome shotgun (WGS) entry which is preliminary data.</text>
</comment>
<evidence type="ECO:0000313" key="3">
    <source>
        <dbReference type="EMBL" id="MCC2033022.1"/>
    </source>
</evidence>
<dbReference type="EMBL" id="JAGTTN010000004">
    <property type="protein sequence ID" value="MCC2033022.1"/>
    <property type="molecule type" value="Genomic_DNA"/>
</dbReference>
<keyword evidence="2" id="KW-0812">Transmembrane</keyword>
<proteinExistence type="predicted"/>